<dbReference type="FunFam" id="3.30.559.10:FF:000008">
    <property type="entry name" value="Tryptamine hydroxycinnamoyl transferase"/>
    <property type="match status" value="1"/>
</dbReference>
<dbReference type="GO" id="GO:0016747">
    <property type="term" value="F:acyltransferase activity, transferring groups other than amino-acyl groups"/>
    <property type="evidence" value="ECO:0007669"/>
    <property type="project" value="TreeGrafter"/>
</dbReference>
<evidence type="ECO:0000256" key="1">
    <source>
        <dbReference type="ARBA" id="ARBA00009861"/>
    </source>
</evidence>
<dbReference type="Gene3D" id="3.30.559.10">
    <property type="entry name" value="Chloramphenicol acetyltransferase-like domain"/>
    <property type="match status" value="2"/>
</dbReference>
<sequence length="450" mass="50478">MKISYTSSCLVKPAKTTSNGRMSLAEWDQIGYISHIPTIHIYKPPHNDPTQSNTILENLKDSLSRILVHFYPLAGRLNWIDGGRLELDCNDMGVQFIEAETKSKLEDLGEFSTSPEIQYLAPRIDYENTPFENLPLMYVQITKFQCGAIAISPAMSHVIVDGRSASYFLAEWSRLSRGEPLGFAPFLDKKVLRAGEALYTTPSPDFSPFLPPPLLIGETDDKEERKKETTVTMLKLTKNQVDFLKNKANETRHDKNSRPYSRYETVTGHIWRCASKARGHKSEQLTGLGVSVDIRKRMLPPVPQNYFGNSTIDVVASGCSGDLISKPLGYAASRVREAIDRVTHEYVHSTIDFWKNLDDLSPFQDIHALTGDEGPFYGNPNLGVTSWLTLPFHGLDFGCGEEIYMGPVTHDIDGDFILFPGQDGDGSMVVRSCLQVPHMEAFKKIFYESI</sequence>
<protein>
    <submittedName>
        <fullName evidence="4">Spermidine hydroxycinnamoyl transferase</fullName>
    </submittedName>
</protein>
<evidence type="ECO:0000256" key="2">
    <source>
        <dbReference type="ARBA" id="ARBA00022679"/>
    </source>
</evidence>
<reference evidence="4" key="1">
    <citation type="journal article" date="2019" name="J. Biol. Chem.">
        <title>Independent evolution of rosmarinic acid biosynthesis in two sister families under the Lamiids clade of flowering plants.</title>
        <authorList>
            <person name="Levsh O."/>
            <person name="Pluskal T."/>
            <person name="Carballo V."/>
            <person name="Mitchell A.J."/>
            <person name="Weng J.-K."/>
        </authorList>
    </citation>
    <scope>NUCLEOTIDE SEQUENCE</scope>
</reference>
<organism evidence="4">
    <name type="scientific">Phacelia campanularia</name>
    <dbReference type="NCBI Taxonomy" id="79382"/>
    <lineage>
        <taxon>Eukaryota</taxon>
        <taxon>Viridiplantae</taxon>
        <taxon>Streptophyta</taxon>
        <taxon>Embryophyta</taxon>
        <taxon>Tracheophyta</taxon>
        <taxon>Spermatophyta</taxon>
        <taxon>Magnoliopsida</taxon>
        <taxon>eudicotyledons</taxon>
        <taxon>Gunneridae</taxon>
        <taxon>Pentapetalae</taxon>
        <taxon>asterids</taxon>
        <taxon>lamiids</taxon>
        <taxon>Boraginales</taxon>
        <taxon>Hydrophyllaceae</taxon>
        <taxon>Phacelia</taxon>
    </lineage>
</organism>
<dbReference type="Pfam" id="PF02458">
    <property type="entry name" value="Transferase"/>
    <property type="match status" value="1"/>
</dbReference>
<dbReference type="EMBL" id="MH878834">
    <property type="protein sequence ID" value="QDF44408.1"/>
    <property type="molecule type" value="mRNA"/>
</dbReference>
<comment type="similarity">
    <text evidence="1">Belongs to the plant acyltransferase family.</text>
</comment>
<dbReference type="PANTHER" id="PTHR31642:SF324">
    <property type="entry name" value="SPERMIDINE HYDROXYCINNAMOYL TRANSFERASE"/>
    <property type="match status" value="1"/>
</dbReference>
<evidence type="ECO:0000256" key="3">
    <source>
        <dbReference type="ARBA" id="ARBA00023315"/>
    </source>
</evidence>
<name>A0A5B8EHZ2_9ASTE</name>
<evidence type="ECO:0000313" key="4">
    <source>
        <dbReference type="EMBL" id="QDF44408.1"/>
    </source>
</evidence>
<dbReference type="PANTHER" id="PTHR31642">
    <property type="entry name" value="TRICHOTHECENE 3-O-ACETYLTRANSFERASE"/>
    <property type="match status" value="1"/>
</dbReference>
<keyword evidence="2 4" id="KW-0808">Transferase</keyword>
<dbReference type="InterPro" id="IPR050317">
    <property type="entry name" value="Plant_Fungal_Acyltransferase"/>
</dbReference>
<dbReference type="AlphaFoldDB" id="A0A5B8EHZ2"/>
<keyword evidence="3" id="KW-0012">Acyltransferase</keyword>
<dbReference type="InterPro" id="IPR023213">
    <property type="entry name" value="CAT-like_dom_sf"/>
</dbReference>
<accession>A0A5B8EHZ2</accession>
<proteinExistence type="evidence at transcript level"/>